<evidence type="ECO:0000313" key="2">
    <source>
        <dbReference type="EMBL" id="GAA3264622.1"/>
    </source>
</evidence>
<feature type="region of interest" description="Disordered" evidence="1">
    <location>
        <begin position="80"/>
        <end position="111"/>
    </location>
</feature>
<keyword evidence="3" id="KW-1185">Reference proteome</keyword>
<reference evidence="3" key="1">
    <citation type="journal article" date="2019" name="Int. J. Syst. Evol. Microbiol.">
        <title>The Global Catalogue of Microorganisms (GCM) 10K type strain sequencing project: providing services to taxonomists for standard genome sequencing and annotation.</title>
        <authorList>
            <consortium name="The Broad Institute Genomics Platform"/>
            <consortium name="The Broad Institute Genome Sequencing Center for Infectious Disease"/>
            <person name="Wu L."/>
            <person name="Ma J."/>
        </authorList>
    </citation>
    <scope>NUCLEOTIDE SEQUENCE [LARGE SCALE GENOMIC DNA]</scope>
    <source>
        <strain evidence="3">JCM 9381</strain>
    </source>
</reference>
<organism evidence="2 3">
    <name type="scientific">Streptomyces labedae</name>
    <dbReference type="NCBI Taxonomy" id="285569"/>
    <lineage>
        <taxon>Bacteria</taxon>
        <taxon>Bacillati</taxon>
        <taxon>Actinomycetota</taxon>
        <taxon>Actinomycetes</taxon>
        <taxon>Kitasatosporales</taxon>
        <taxon>Streptomycetaceae</taxon>
        <taxon>Streptomyces</taxon>
    </lineage>
</organism>
<name>A0ABP6R031_9ACTN</name>
<evidence type="ECO:0000313" key="3">
    <source>
        <dbReference type="Proteomes" id="UP001500728"/>
    </source>
</evidence>
<dbReference type="RefSeq" id="WP_346152790.1">
    <property type="nucleotide sequence ID" value="NZ_BAAAUW010000015.1"/>
</dbReference>
<gene>
    <name evidence="2" type="ORF">GCM10010469_34430</name>
</gene>
<dbReference type="Proteomes" id="UP001500728">
    <property type="component" value="Unassembled WGS sequence"/>
</dbReference>
<dbReference type="EMBL" id="BAAAUW010000015">
    <property type="protein sequence ID" value="GAA3264622.1"/>
    <property type="molecule type" value="Genomic_DNA"/>
</dbReference>
<protein>
    <submittedName>
        <fullName evidence="2">Uncharacterized protein</fullName>
    </submittedName>
</protein>
<proteinExistence type="predicted"/>
<accession>A0ABP6R031</accession>
<evidence type="ECO:0000256" key="1">
    <source>
        <dbReference type="SAM" id="MobiDB-lite"/>
    </source>
</evidence>
<sequence length="111" mass="11750">MAKKSNQKIARALRPRMGIPDYATEEDLLAYLRASMALSTDDPHELSRVMASLRGSSEHSNLSLQTMAIAVMAATHVAHKEGARLPAGPEDEERVSPSDPGGDVSAAPPGS</sequence>
<comment type="caution">
    <text evidence="2">The sequence shown here is derived from an EMBL/GenBank/DDBJ whole genome shotgun (WGS) entry which is preliminary data.</text>
</comment>